<sequence>MSLPGPALRRTGAAVLLLVLSACGQDVVDPGKAAAIAPGKTDAGTDDDCDDIAMARALPAATIIAGRPLAWTQCSVQEVVASYGEEDADGNGDDSCRIEIADSRYPIPESARALGMQETLENTRGLIREMARANIEMLAESRKSLEGDPVMLRVRGGPAALPVVGSTSSGDAYAISVPASADAEPGSEPLLSVLKDRYVLTIECDAPVRDHDQALALYAPYLGALDLGVLP</sequence>
<name>A0A7W3Y601_9GAMM</name>
<dbReference type="AlphaFoldDB" id="A0A7W3Y601"/>
<keyword evidence="2" id="KW-1185">Reference proteome</keyword>
<reference evidence="1 2" key="1">
    <citation type="submission" date="2020-08" db="EMBL/GenBank/DDBJ databases">
        <authorList>
            <person name="Xu S."/>
            <person name="Li A."/>
        </authorList>
    </citation>
    <scope>NUCLEOTIDE SEQUENCE [LARGE SCALE GENOMIC DNA]</scope>
    <source>
        <strain evidence="1 2">119BY6-57</strain>
    </source>
</reference>
<evidence type="ECO:0008006" key="3">
    <source>
        <dbReference type="Google" id="ProtNLM"/>
    </source>
</evidence>
<accession>A0A7W3Y601</accession>
<comment type="caution">
    <text evidence="1">The sequence shown here is derived from an EMBL/GenBank/DDBJ whole genome shotgun (WGS) entry which is preliminary data.</text>
</comment>
<protein>
    <recommendedName>
        <fullName evidence="3">DUF3558 domain-containing protein</fullName>
    </recommendedName>
</protein>
<proteinExistence type="predicted"/>
<organism evidence="1 2">
    <name type="scientific">Marilutibacter spongiae</name>
    <dbReference type="NCBI Taxonomy" id="2025720"/>
    <lineage>
        <taxon>Bacteria</taxon>
        <taxon>Pseudomonadati</taxon>
        <taxon>Pseudomonadota</taxon>
        <taxon>Gammaproteobacteria</taxon>
        <taxon>Lysobacterales</taxon>
        <taxon>Lysobacteraceae</taxon>
        <taxon>Marilutibacter</taxon>
    </lineage>
</organism>
<dbReference type="Proteomes" id="UP000523196">
    <property type="component" value="Unassembled WGS sequence"/>
</dbReference>
<dbReference type="EMBL" id="JACHTF010000007">
    <property type="protein sequence ID" value="MBB1060525.1"/>
    <property type="molecule type" value="Genomic_DNA"/>
</dbReference>
<dbReference type="RefSeq" id="WP_182686556.1">
    <property type="nucleotide sequence ID" value="NZ_JACHTF010000007.1"/>
</dbReference>
<evidence type="ECO:0000313" key="2">
    <source>
        <dbReference type="Proteomes" id="UP000523196"/>
    </source>
</evidence>
<evidence type="ECO:0000313" key="1">
    <source>
        <dbReference type="EMBL" id="MBB1060525.1"/>
    </source>
</evidence>
<gene>
    <name evidence="1" type="ORF">H4F98_08040</name>
</gene>